<feature type="domain" description="C2H2-type" evidence="13">
    <location>
        <begin position="137"/>
        <end position="164"/>
    </location>
</feature>
<evidence type="ECO:0000256" key="5">
    <source>
        <dbReference type="ARBA" id="ARBA00022771"/>
    </source>
</evidence>
<dbReference type="Gene3D" id="3.30.160.60">
    <property type="entry name" value="Classic Zinc Finger"/>
    <property type="match status" value="3"/>
</dbReference>
<organism evidence="14 15">
    <name type="scientific">Hirundo rustica rustica</name>
    <dbReference type="NCBI Taxonomy" id="333673"/>
    <lineage>
        <taxon>Eukaryota</taxon>
        <taxon>Metazoa</taxon>
        <taxon>Chordata</taxon>
        <taxon>Craniata</taxon>
        <taxon>Vertebrata</taxon>
        <taxon>Euteleostomi</taxon>
        <taxon>Archelosauria</taxon>
        <taxon>Archosauria</taxon>
        <taxon>Dinosauria</taxon>
        <taxon>Saurischia</taxon>
        <taxon>Theropoda</taxon>
        <taxon>Coelurosauria</taxon>
        <taxon>Aves</taxon>
        <taxon>Neognathae</taxon>
        <taxon>Neoaves</taxon>
        <taxon>Telluraves</taxon>
        <taxon>Australaves</taxon>
        <taxon>Passeriformes</taxon>
        <taxon>Sylvioidea</taxon>
        <taxon>Hirundinidae</taxon>
        <taxon>Hirundo</taxon>
    </lineage>
</organism>
<feature type="domain" description="C2H2-type" evidence="13">
    <location>
        <begin position="193"/>
        <end position="220"/>
    </location>
</feature>
<dbReference type="PANTHER" id="PTHR23226:SF416">
    <property type="entry name" value="FI01424P"/>
    <property type="match status" value="1"/>
</dbReference>
<feature type="domain" description="C2H2-type" evidence="13">
    <location>
        <begin position="165"/>
        <end position="192"/>
    </location>
</feature>
<comment type="subcellular location">
    <subcellularLocation>
        <location evidence="1">Nucleus</location>
    </subcellularLocation>
</comment>
<dbReference type="Proteomes" id="UP000269221">
    <property type="component" value="Unassembled WGS sequence"/>
</dbReference>
<feature type="compositionally biased region" description="Low complexity" evidence="12">
    <location>
        <begin position="224"/>
        <end position="248"/>
    </location>
</feature>
<dbReference type="FunFam" id="3.30.160.60:FF:002343">
    <property type="entry name" value="Zinc finger protein 33A"/>
    <property type="match status" value="1"/>
</dbReference>
<keyword evidence="9" id="KW-0804">Transcription</keyword>
<evidence type="ECO:0000256" key="11">
    <source>
        <dbReference type="PROSITE-ProRule" id="PRU00042"/>
    </source>
</evidence>
<evidence type="ECO:0000313" key="14">
    <source>
        <dbReference type="EMBL" id="RMC11167.1"/>
    </source>
</evidence>
<proteinExistence type="inferred from homology"/>
<reference evidence="14 15" key="1">
    <citation type="submission" date="2018-07" db="EMBL/GenBank/DDBJ databases">
        <title>A high quality draft genome assembly of the barn swallow (H. rustica rustica).</title>
        <authorList>
            <person name="Formenti G."/>
            <person name="Chiara M."/>
            <person name="Poveda L."/>
            <person name="Francoijs K.-J."/>
            <person name="Bonisoli-Alquati A."/>
            <person name="Canova L."/>
            <person name="Gianfranceschi L."/>
            <person name="Horner D.S."/>
            <person name="Saino N."/>
        </authorList>
    </citation>
    <scope>NUCLEOTIDE SEQUENCE [LARGE SCALE GENOMIC DNA]</scope>
    <source>
        <strain evidence="14">Chelidonia</strain>
        <tissue evidence="14">Blood</tissue>
    </source>
</reference>
<dbReference type="FunFam" id="3.30.160.60:FF:001772">
    <property type="entry name" value="Uncharacterized protein"/>
    <property type="match status" value="1"/>
</dbReference>
<dbReference type="PROSITE" id="PS00028">
    <property type="entry name" value="ZINC_FINGER_C2H2_1"/>
    <property type="match status" value="2"/>
</dbReference>
<evidence type="ECO:0000256" key="3">
    <source>
        <dbReference type="ARBA" id="ARBA00022723"/>
    </source>
</evidence>
<evidence type="ECO:0000256" key="4">
    <source>
        <dbReference type="ARBA" id="ARBA00022737"/>
    </source>
</evidence>
<dbReference type="EMBL" id="QRBI01000109">
    <property type="protein sequence ID" value="RMC11167.1"/>
    <property type="molecule type" value="Genomic_DNA"/>
</dbReference>
<dbReference type="GO" id="GO:0000978">
    <property type="term" value="F:RNA polymerase II cis-regulatory region sequence-specific DNA binding"/>
    <property type="evidence" value="ECO:0007669"/>
    <property type="project" value="TreeGrafter"/>
</dbReference>
<dbReference type="SUPFAM" id="SSF57667">
    <property type="entry name" value="beta-beta-alpha zinc fingers"/>
    <property type="match status" value="2"/>
</dbReference>
<keyword evidence="8" id="KW-0238">DNA-binding</keyword>
<keyword evidence="3" id="KW-0479">Metal-binding</keyword>
<keyword evidence="5 11" id="KW-0863">Zinc-finger</keyword>
<dbReference type="OrthoDB" id="8922241at2759"/>
<dbReference type="Pfam" id="PF00096">
    <property type="entry name" value="zf-C2H2"/>
    <property type="match status" value="2"/>
</dbReference>
<evidence type="ECO:0000256" key="8">
    <source>
        <dbReference type="ARBA" id="ARBA00023125"/>
    </source>
</evidence>
<evidence type="ECO:0000256" key="12">
    <source>
        <dbReference type="SAM" id="MobiDB-lite"/>
    </source>
</evidence>
<dbReference type="AlphaFoldDB" id="A0A3M0KVP2"/>
<protein>
    <recommendedName>
        <fullName evidence="13">C2H2-type domain-containing protein</fullName>
    </recommendedName>
</protein>
<dbReference type="InterPro" id="IPR036236">
    <property type="entry name" value="Znf_C2H2_sf"/>
</dbReference>
<dbReference type="PANTHER" id="PTHR23226">
    <property type="entry name" value="ZINC FINGER AND SCAN DOMAIN-CONTAINING"/>
    <property type="match status" value="1"/>
</dbReference>
<dbReference type="PROSITE" id="PS50157">
    <property type="entry name" value="ZINC_FINGER_C2H2_2"/>
    <property type="match status" value="3"/>
</dbReference>
<keyword evidence="15" id="KW-1185">Reference proteome</keyword>
<name>A0A3M0KVP2_HIRRU</name>
<accession>A0A3M0KVP2</accession>
<keyword evidence="6" id="KW-0862">Zinc</keyword>
<dbReference type="SMART" id="SM00355">
    <property type="entry name" value="ZnF_C2H2"/>
    <property type="match status" value="2"/>
</dbReference>
<evidence type="ECO:0000256" key="1">
    <source>
        <dbReference type="ARBA" id="ARBA00004123"/>
    </source>
</evidence>
<evidence type="ECO:0000256" key="7">
    <source>
        <dbReference type="ARBA" id="ARBA00023015"/>
    </source>
</evidence>
<evidence type="ECO:0000259" key="13">
    <source>
        <dbReference type="PROSITE" id="PS50157"/>
    </source>
</evidence>
<dbReference type="GO" id="GO:0005634">
    <property type="term" value="C:nucleus"/>
    <property type="evidence" value="ECO:0007669"/>
    <property type="project" value="UniProtKB-SubCell"/>
</dbReference>
<evidence type="ECO:0000313" key="15">
    <source>
        <dbReference type="Proteomes" id="UP000269221"/>
    </source>
</evidence>
<dbReference type="GO" id="GO:0008270">
    <property type="term" value="F:zinc ion binding"/>
    <property type="evidence" value="ECO:0007669"/>
    <property type="project" value="UniProtKB-KW"/>
</dbReference>
<evidence type="ECO:0000256" key="6">
    <source>
        <dbReference type="ARBA" id="ARBA00022833"/>
    </source>
</evidence>
<dbReference type="GO" id="GO:0000981">
    <property type="term" value="F:DNA-binding transcription factor activity, RNA polymerase II-specific"/>
    <property type="evidence" value="ECO:0007669"/>
    <property type="project" value="TreeGrafter"/>
</dbReference>
<sequence>MDPRIAALPPLWAEASGLQAEISLNTLMLPEHSEKVQTRHGVPSSVTGITQDFLFRSLGWMEEEAVKKRKMHRDSQADKELRMETREDKSLRQNLMEEAVLSSSMAQESNGEEKIKRCCGRRGSKATPGCSEEERPTLCQEGGQGFSQGSEVMVHEQLHDGEKPHKCLECGKSFSWNSLLITHRRTHTGERPYKCPKCQKRFQTSSSLLLHQRLHTEERPFHCPTAGRASSTTPPSSGTGTSTLGRGPMSVGNVGRASASAPT</sequence>
<feature type="region of interest" description="Disordered" evidence="12">
    <location>
        <begin position="218"/>
        <end position="263"/>
    </location>
</feature>
<keyword evidence="7" id="KW-0805">Transcription regulation</keyword>
<dbReference type="STRING" id="333673.A0A3M0KVP2"/>
<comment type="similarity">
    <text evidence="2">Belongs to the krueppel C2H2-type zinc-finger protein family.</text>
</comment>
<evidence type="ECO:0000256" key="10">
    <source>
        <dbReference type="ARBA" id="ARBA00023242"/>
    </source>
</evidence>
<evidence type="ECO:0000256" key="9">
    <source>
        <dbReference type="ARBA" id="ARBA00023163"/>
    </source>
</evidence>
<dbReference type="InterPro" id="IPR013087">
    <property type="entry name" value="Znf_C2H2_type"/>
</dbReference>
<evidence type="ECO:0000256" key="2">
    <source>
        <dbReference type="ARBA" id="ARBA00006991"/>
    </source>
</evidence>
<gene>
    <name evidence="14" type="ORF">DUI87_12080</name>
</gene>
<keyword evidence="4" id="KW-0677">Repeat</keyword>
<comment type="caution">
    <text evidence="14">The sequence shown here is derived from an EMBL/GenBank/DDBJ whole genome shotgun (WGS) entry which is preliminary data.</text>
</comment>
<keyword evidence="10" id="KW-0539">Nucleus</keyword>